<dbReference type="InterPro" id="IPR009097">
    <property type="entry name" value="Cyclic_Pdiesterase"/>
</dbReference>
<gene>
    <name evidence="1" type="ORF">TAE01_12710</name>
</gene>
<name>A0A512CZ08_9MICO</name>
<dbReference type="OrthoDB" id="3397424at2"/>
<dbReference type="PANTHER" id="PTHR36039">
    <property type="match status" value="1"/>
</dbReference>
<dbReference type="Pfam" id="PF13563">
    <property type="entry name" value="2_5_RNA_ligase2"/>
    <property type="match status" value="1"/>
</dbReference>
<evidence type="ECO:0000313" key="2">
    <source>
        <dbReference type="Proteomes" id="UP000321534"/>
    </source>
</evidence>
<accession>A0A512CZ08</accession>
<keyword evidence="2" id="KW-1185">Reference proteome</keyword>
<comment type="caution">
    <text evidence="1">The sequence shown here is derived from an EMBL/GenBank/DDBJ whole genome shotgun (WGS) entry which is preliminary data.</text>
</comment>
<proteinExistence type="predicted"/>
<evidence type="ECO:0000313" key="1">
    <source>
        <dbReference type="EMBL" id="GEO29461.1"/>
    </source>
</evidence>
<sequence length="178" mass="18650">MHSVEALLDEATDAQVRREWAALADAGLPSQARHQGATNAPHVTLSVAGSVPDFVEARLARAVEGTVPVPLRLGPLLVMGSRRYVLARLVVPSAELLRLQASVAAAMVGAPDVPDQVRPGRWTPHVTLARGLGSRQVGEALAVLGGTRALDGAVESVRRWDPDAGRTWPLGGLPTMGA</sequence>
<dbReference type="SUPFAM" id="SSF55144">
    <property type="entry name" value="LigT-like"/>
    <property type="match status" value="1"/>
</dbReference>
<dbReference type="Gene3D" id="3.90.1140.10">
    <property type="entry name" value="Cyclic phosphodiesterase"/>
    <property type="match status" value="1"/>
</dbReference>
<dbReference type="Proteomes" id="UP000321534">
    <property type="component" value="Unassembled WGS sequence"/>
</dbReference>
<dbReference type="AlphaFoldDB" id="A0A512CZ08"/>
<reference evidence="1 2" key="1">
    <citation type="submission" date="2019-07" db="EMBL/GenBank/DDBJ databases">
        <title>Whole genome shotgun sequence of Terrabacter aerolatus NBRC 106305.</title>
        <authorList>
            <person name="Hosoyama A."/>
            <person name="Uohara A."/>
            <person name="Ohji S."/>
            <person name="Ichikawa N."/>
        </authorList>
    </citation>
    <scope>NUCLEOTIDE SEQUENCE [LARGE SCALE GENOMIC DNA]</scope>
    <source>
        <strain evidence="1 2">NBRC 106305</strain>
    </source>
</reference>
<evidence type="ECO:0008006" key="3">
    <source>
        <dbReference type="Google" id="ProtNLM"/>
    </source>
</evidence>
<dbReference type="EMBL" id="BJYX01000005">
    <property type="protein sequence ID" value="GEO29461.1"/>
    <property type="molecule type" value="Genomic_DNA"/>
</dbReference>
<dbReference type="PANTHER" id="PTHR36039:SF2">
    <property type="entry name" value="RNA LIGASE_CYCLIC NUCLEOTIDE PHOSPHODIESTERASE FAMILY PROTEIN"/>
    <property type="match status" value="1"/>
</dbReference>
<organism evidence="1 2">
    <name type="scientific">Terrabacter aerolatus</name>
    <dbReference type="NCBI Taxonomy" id="422442"/>
    <lineage>
        <taxon>Bacteria</taxon>
        <taxon>Bacillati</taxon>
        <taxon>Actinomycetota</taxon>
        <taxon>Actinomycetes</taxon>
        <taxon>Micrococcales</taxon>
        <taxon>Intrasporangiaceae</taxon>
        <taxon>Terrabacter</taxon>
    </lineage>
</organism>
<dbReference type="RefSeq" id="WP_147064890.1">
    <property type="nucleotide sequence ID" value="NZ_BAAARO010000002.1"/>
</dbReference>
<protein>
    <recommendedName>
        <fullName evidence="3">2'-5' RNA ligase</fullName>
    </recommendedName>
</protein>